<feature type="transmembrane region" description="Helical" evidence="7">
    <location>
        <begin position="31"/>
        <end position="53"/>
    </location>
</feature>
<keyword evidence="4 7" id="KW-0812">Transmembrane</keyword>
<keyword evidence="2 7" id="KW-1003">Cell membrane</keyword>
<keyword evidence="9" id="KW-1185">Reference proteome</keyword>
<accession>A0A4R2L0A0</accession>
<dbReference type="PANTHER" id="PTHR30213:SF0">
    <property type="entry name" value="UPF0761 MEMBRANE PROTEIN YIHY"/>
    <property type="match status" value="1"/>
</dbReference>
<feature type="transmembrane region" description="Helical" evidence="7">
    <location>
        <begin position="225"/>
        <end position="242"/>
    </location>
</feature>
<feature type="transmembrane region" description="Helical" evidence="7">
    <location>
        <begin position="136"/>
        <end position="159"/>
    </location>
</feature>
<dbReference type="GO" id="GO:0005886">
    <property type="term" value="C:plasma membrane"/>
    <property type="evidence" value="ECO:0007669"/>
    <property type="project" value="UniProtKB-SubCell"/>
</dbReference>
<organism evidence="8 9">
    <name type="scientific">Chromatocurvus halotolerans</name>
    <dbReference type="NCBI Taxonomy" id="1132028"/>
    <lineage>
        <taxon>Bacteria</taxon>
        <taxon>Pseudomonadati</taxon>
        <taxon>Pseudomonadota</taxon>
        <taxon>Gammaproteobacteria</taxon>
        <taxon>Cellvibrionales</taxon>
        <taxon>Halieaceae</taxon>
        <taxon>Chromatocurvus</taxon>
    </lineage>
</organism>
<keyword evidence="5 7" id="KW-1133">Transmembrane helix</keyword>
<comment type="similarity">
    <text evidence="7">Belongs to the UPF0761 family.</text>
</comment>
<dbReference type="RefSeq" id="WP_117316123.1">
    <property type="nucleotide sequence ID" value="NZ_QQSW01000005.1"/>
</dbReference>
<protein>
    <recommendedName>
        <fullName evidence="7">UPF0761 membrane protein EV688_106139</fullName>
    </recommendedName>
</protein>
<dbReference type="HAMAP" id="MF_00672">
    <property type="entry name" value="UPF0761"/>
    <property type="match status" value="1"/>
</dbReference>
<comment type="subcellular location">
    <subcellularLocation>
        <location evidence="1 7">Cell membrane</location>
        <topology evidence="1 7">Multi-pass membrane protein</topology>
    </subcellularLocation>
</comment>
<dbReference type="Pfam" id="PF03631">
    <property type="entry name" value="Virul_fac_BrkB"/>
    <property type="match status" value="1"/>
</dbReference>
<dbReference type="OrthoDB" id="9808671at2"/>
<feature type="transmembrane region" description="Helical" evidence="7">
    <location>
        <begin position="248"/>
        <end position="272"/>
    </location>
</feature>
<dbReference type="InterPro" id="IPR017039">
    <property type="entry name" value="Virul_fac_BrkB"/>
</dbReference>
<dbReference type="Proteomes" id="UP000294980">
    <property type="component" value="Unassembled WGS sequence"/>
</dbReference>
<dbReference type="AlphaFoldDB" id="A0A4R2L0A0"/>
<gene>
    <name evidence="8" type="ORF">EV688_106139</name>
</gene>
<feature type="transmembrane region" description="Helical" evidence="7">
    <location>
        <begin position="96"/>
        <end position="115"/>
    </location>
</feature>
<evidence type="ECO:0000256" key="3">
    <source>
        <dbReference type="ARBA" id="ARBA00022519"/>
    </source>
</evidence>
<reference evidence="8 9" key="1">
    <citation type="submission" date="2019-03" db="EMBL/GenBank/DDBJ databases">
        <title>Genomic Encyclopedia of Type Strains, Phase IV (KMG-IV): sequencing the most valuable type-strain genomes for metagenomic binning, comparative biology and taxonomic classification.</title>
        <authorList>
            <person name="Goeker M."/>
        </authorList>
    </citation>
    <scope>NUCLEOTIDE SEQUENCE [LARGE SCALE GENOMIC DNA]</scope>
    <source>
        <strain evidence="8 9">DSM 23344</strain>
    </source>
</reference>
<dbReference type="InterPro" id="IPR023679">
    <property type="entry name" value="UPF0761_bac"/>
</dbReference>
<evidence type="ECO:0000256" key="6">
    <source>
        <dbReference type="ARBA" id="ARBA00023136"/>
    </source>
</evidence>
<sequence length="406" mass="45719">MISVPDKWQPLLHRLDYFLQRYKADRCQDTAAALTYMSLFALVPLLTVLYTMASAIPAFKGLEGNIQNLLFEYLMPEASREMQDYLDDFSRQAKNLTGFGVAFLGGTAILMLRNIEKSFNRIWRTPENRSPVSSFLLYWAVLSLAPLTIGLGLAVSTYLASFADVLESFDIIGVGGLLLQLTPFFLNAIGFTLIYAAVPNCRVPLKHALIGGTTAAIAFNVARKLFTMLVSGTSFTFIYGAFAAVPLFLLWVFISWNIVLICAILVHGLSAYQSREQAARPLVVKALEALHLLWRRQQAGQTLREFDLMLDRGCNIDSDSWSTLRRIFLQHKLISQNDRGHYLLARDLHNISLWQVVQWVSGEKRVRDYPGNAESAWEEKAIALLSEQEQARKKALDINLVELFSA</sequence>
<keyword evidence="3" id="KW-0997">Cell inner membrane</keyword>
<evidence type="ECO:0000313" key="9">
    <source>
        <dbReference type="Proteomes" id="UP000294980"/>
    </source>
</evidence>
<evidence type="ECO:0000256" key="1">
    <source>
        <dbReference type="ARBA" id="ARBA00004651"/>
    </source>
</evidence>
<feature type="transmembrane region" description="Helical" evidence="7">
    <location>
        <begin position="171"/>
        <end position="198"/>
    </location>
</feature>
<evidence type="ECO:0000256" key="5">
    <source>
        <dbReference type="ARBA" id="ARBA00022989"/>
    </source>
</evidence>
<dbReference type="NCBIfam" id="TIGR00765">
    <property type="entry name" value="yihY_not_rbn"/>
    <property type="match status" value="1"/>
</dbReference>
<keyword evidence="6 7" id="KW-0472">Membrane</keyword>
<proteinExistence type="inferred from homology"/>
<evidence type="ECO:0000256" key="4">
    <source>
        <dbReference type="ARBA" id="ARBA00022692"/>
    </source>
</evidence>
<dbReference type="EMBL" id="SLWX01000006">
    <property type="protein sequence ID" value="TCO75948.1"/>
    <property type="molecule type" value="Genomic_DNA"/>
</dbReference>
<comment type="caution">
    <text evidence="8">The sequence shown here is derived from an EMBL/GenBank/DDBJ whole genome shotgun (WGS) entry which is preliminary data.</text>
</comment>
<name>A0A4R2L0A0_9GAMM</name>
<evidence type="ECO:0000313" key="8">
    <source>
        <dbReference type="EMBL" id="TCO75948.1"/>
    </source>
</evidence>
<dbReference type="PANTHER" id="PTHR30213">
    <property type="entry name" value="INNER MEMBRANE PROTEIN YHJD"/>
    <property type="match status" value="1"/>
</dbReference>
<evidence type="ECO:0000256" key="2">
    <source>
        <dbReference type="ARBA" id="ARBA00022475"/>
    </source>
</evidence>
<evidence type="ECO:0000256" key="7">
    <source>
        <dbReference type="HAMAP-Rule" id="MF_00672"/>
    </source>
</evidence>